<sequence length="201" mass="21347">MSVIRKLPLLVGIALLGACASQPDDQQLTGTVSHSAGAVQGVPGGIIVDEERVEATVIALDPAARTFTLQDKAGNRRTVKAPPTMRNYSELEVGDKVTSTLRVERAIYLREKGEASREGAAMVLTPPAGSKPGLLIASTQEIVAVVQAIDAAAHTATLRFPDGTSRTYPVRPDVEVKPEYLNQQVVIRVDSQLAVEVKAAQ</sequence>
<protein>
    <recommendedName>
        <fullName evidence="4">DUF5666 domain-containing protein</fullName>
    </recommendedName>
</protein>
<name>A0A1H1RI63_9PSED</name>
<keyword evidence="3" id="KW-1185">Reference proteome</keyword>
<dbReference type="STRING" id="1392877.SAMN05216221_1636"/>
<feature type="signal peptide" evidence="1">
    <location>
        <begin position="1"/>
        <end position="20"/>
    </location>
</feature>
<dbReference type="Proteomes" id="UP000243359">
    <property type="component" value="Chromosome I"/>
</dbReference>
<reference evidence="3" key="1">
    <citation type="submission" date="2016-10" db="EMBL/GenBank/DDBJ databases">
        <authorList>
            <person name="Varghese N."/>
            <person name="Submissions S."/>
        </authorList>
    </citation>
    <scope>NUCLEOTIDE SEQUENCE [LARGE SCALE GENOMIC DNA]</scope>
    <source>
        <strain evidence="3">KCTC 32247</strain>
    </source>
</reference>
<proteinExistence type="predicted"/>
<evidence type="ECO:0008006" key="4">
    <source>
        <dbReference type="Google" id="ProtNLM"/>
    </source>
</evidence>
<dbReference type="AlphaFoldDB" id="A0A1H1RI63"/>
<evidence type="ECO:0000313" key="3">
    <source>
        <dbReference type="Proteomes" id="UP000243359"/>
    </source>
</evidence>
<dbReference type="PROSITE" id="PS51257">
    <property type="entry name" value="PROKAR_LIPOPROTEIN"/>
    <property type="match status" value="1"/>
</dbReference>
<evidence type="ECO:0000256" key="1">
    <source>
        <dbReference type="SAM" id="SignalP"/>
    </source>
</evidence>
<accession>A0A1H1RI63</accession>
<keyword evidence="1" id="KW-0732">Signal</keyword>
<dbReference type="RefSeq" id="WP_090348471.1">
    <property type="nucleotide sequence ID" value="NZ_LT629751.1"/>
</dbReference>
<organism evidence="2 3">
    <name type="scientific">Pseudomonas oryzae</name>
    <dbReference type="NCBI Taxonomy" id="1392877"/>
    <lineage>
        <taxon>Bacteria</taxon>
        <taxon>Pseudomonadati</taxon>
        <taxon>Pseudomonadota</taxon>
        <taxon>Gammaproteobacteria</taxon>
        <taxon>Pseudomonadales</taxon>
        <taxon>Pseudomonadaceae</taxon>
        <taxon>Pseudomonas</taxon>
    </lineage>
</organism>
<feature type="chain" id="PRO_5009258923" description="DUF5666 domain-containing protein" evidence="1">
    <location>
        <begin position="21"/>
        <end position="201"/>
    </location>
</feature>
<dbReference type="EMBL" id="LT629751">
    <property type="protein sequence ID" value="SDS35388.1"/>
    <property type="molecule type" value="Genomic_DNA"/>
</dbReference>
<gene>
    <name evidence="2" type="ORF">SAMN05216221_1636</name>
</gene>
<dbReference type="OrthoDB" id="6868511at2"/>
<evidence type="ECO:0000313" key="2">
    <source>
        <dbReference type="EMBL" id="SDS35388.1"/>
    </source>
</evidence>